<dbReference type="AlphaFoldDB" id="A0A8F6TVD5"/>
<protein>
    <submittedName>
        <fullName evidence="2">Alpha/beta hydrolase</fullName>
    </submittedName>
</protein>
<dbReference type="GO" id="GO:0016787">
    <property type="term" value="F:hydrolase activity"/>
    <property type="evidence" value="ECO:0007669"/>
    <property type="project" value="UniProtKB-KW"/>
</dbReference>
<dbReference type="PANTHER" id="PTHR43798">
    <property type="entry name" value="MONOACYLGLYCEROL LIPASE"/>
    <property type="match status" value="1"/>
</dbReference>
<organism evidence="2 3">
    <name type="scientific">Gymnodinialimonas ceratoperidinii</name>
    <dbReference type="NCBI Taxonomy" id="2856823"/>
    <lineage>
        <taxon>Bacteria</taxon>
        <taxon>Pseudomonadati</taxon>
        <taxon>Pseudomonadota</taxon>
        <taxon>Alphaproteobacteria</taxon>
        <taxon>Rhodobacterales</taxon>
        <taxon>Paracoccaceae</taxon>
        <taxon>Gymnodinialimonas</taxon>
    </lineage>
</organism>
<dbReference type="InterPro" id="IPR050266">
    <property type="entry name" value="AB_hydrolase_sf"/>
</dbReference>
<dbReference type="KEGG" id="gce:KYE46_13115"/>
<evidence type="ECO:0000259" key="1">
    <source>
        <dbReference type="Pfam" id="PF00561"/>
    </source>
</evidence>
<name>A0A8F6TVD5_9RHOB</name>
<dbReference type="Pfam" id="PF00561">
    <property type="entry name" value="Abhydrolase_1"/>
    <property type="match status" value="1"/>
</dbReference>
<dbReference type="PANTHER" id="PTHR43798:SF33">
    <property type="entry name" value="HYDROLASE, PUTATIVE (AFU_ORTHOLOGUE AFUA_2G14860)-RELATED"/>
    <property type="match status" value="1"/>
</dbReference>
<gene>
    <name evidence="2" type="ORF">KYE46_13115</name>
</gene>
<evidence type="ECO:0000313" key="3">
    <source>
        <dbReference type="Proteomes" id="UP000825009"/>
    </source>
</evidence>
<dbReference type="InterPro" id="IPR000073">
    <property type="entry name" value="AB_hydrolase_1"/>
</dbReference>
<keyword evidence="2" id="KW-0378">Hydrolase</keyword>
<reference evidence="2 3" key="1">
    <citation type="submission" date="2021-07" db="EMBL/GenBank/DDBJ databases">
        <title>A novel Jannaschia species isolated from marine dinoflagellate Ceratoperidinium margalefii.</title>
        <authorList>
            <person name="Jiang Y."/>
            <person name="Li Z."/>
        </authorList>
    </citation>
    <scope>NUCLEOTIDE SEQUENCE [LARGE SCALE GENOMIC DNA]</scope>
    <source>
        <strain evidence="2 3">J12C1-MA-4</strain>
    </source>
</reference>
<proteinExistence type="predicted"/>
<dbReference type="EMBL" id="CP079194">
    <property type="protein sequence ID" value="QXT38869.1"/>
    <property type="molecule type" value="Genomic_DNA"/>
</dbReference>
<keyword evidence="3" id="KW-1185">Reference proteome</keyword>
<evidence type="ECO:0000313" key="2">
    <source>
        <dbReference type="EMBL" id="QXT38869.1"/>
    </source>
</evidence>
<dbReference type="GO" id="GO:0016020">
    <property type="term" value="C:membrane"/>
    <property type="evidence" value="ECO:0007669"/>
    <property type="project" value="TreeGrafter"/>
</dbReference>
<sequence>MQFVTAEDGVRLAYDDAGAGVALLCLPGLTRNMDDFEPVLEHYRDRARVIRMDFRGRGASDHANFATYTPMQEAQDVAVLLDHLGLESACILGTSRGGLVAVMMAVTARHRLRGVIFNDIGPEVMGEGLSTIMTYIGKAPPYRSLAEAAAAMPEVYGGAFRNVPPATWEDFARRVWREEAGALHLRYDPKLRDAVAPAFAPDYEAPDLWPLFDALEGVPLGLIRGAQSDILSAETAAEMRRRRPDMAFAELADRGHVPFLDEPGARAVIDSVLEKCE</sequence>
<dbReference type="Proteomes" id="UP000825009">
    <property type="component" value="Chromosome"/>
</dbReference>
<dbReference type="RefSeq" id="WP_219001065.1">
    <property type="nucleotide sequence ID" value="NZ_CP079194.1"/>
</dbReference>
<feature type="domain" description="AB hydrolase-1" evidence="1">
    <location>
        <begin position="22"/>
        <end position="122"/>
    </location>
</feature>
<accession>A0A8F6TVD5</accession>